<dbReference type="STRING" id="364032.SAMN05443662_0188"/>
<dbReference type="InterPro" id="IPR012337">
    <property type="entry name" value="RNaseH-like_sf"/>
</dbReference>
<dbReference type="Gene3D" id="3.30.420.10">
    <property type="entry name" value="Ribonuclease H-like superfamily/Ribonuclease H"/>
    <property type="match status" value="1"/>
</dbReference>
<dbReference type="Pfam" id="PF00929">
    <property type="entry name" value="RNase_T"/>
    <property type="match status" value="1"/>
</dbReference>
<protein>
    <submittedName>
        <fullName evidence="5">DNA polymerase-3 subunit epsilon</fullName>
    </submittedName>
</protein>
<evidence type="ECO:0000259" key="4">
    <source>
        <dbReference type="SMART" id="SM00479"/>
    </source>
</evidence>
<dbReference type="CDD" id="cd06127">
    <property type="entry name" value="DEDDh"/>
    <property type="match status" value="1"/>
</dbReference>
<keyword evidence="2" id="KW-0269">Exonuclease</keyword>
<sequence length="364" mass="40762">MSNAQLILLDKRNQPLKDYLVAVAASDGLTLRGVEIMASPAKGETALLKGQVLIPPLEAYDFDLKKLLDATLATIQLEEDTVVSVDQFIERASEDDAVREALKRSLPRLRQALEKLLKEFVKNEAVELIRQRRIDALYKLKQLNDELKGKNIVCIDIEATDVSTKPEADIIQVSICDADGNEVLNQLINPGYDIPENEKHNITTEMVADAPYATQAWDAIHNALLNADIVLAYSTESDFAYLENTASKKQLPFELDYNTWLDVAELARDLIGAMRWHSERMYWFFKTPKLTDAYEKIVAEPFPGDAHDALDDARATMTLFKAMLEKGRASDVAPKPKKEKKKAEPVSNNLLAMAFAQAKQKAKS</sequence>
<dbReference type="EMBL" id="FSRE01000001">
    <property type="protein sequence ID" value="SIN70794.1"/>
    <property type="molecule type" value="Genomic_DNA"/>
</dbReference>
<evidence type="ECO:0000256" key="1">
    <source>
        <dbReference type="ARBA" id="ARBA00022722"/>
    </source>
</evidence>
<organism evidence="5 6">
    <name type="scientific">Sulfurivirga caldicuralii</name>
    <dbReference type="NCBI Taxonomy" id="364032"/>
    <lineage>
        <taxon>Bacteria</taxon>
        <taxon>Pseudomonadati</taxon>
        <taxon>Pseudomonadota</taxon>
        <taxon>Gammaproteobacteria</taxon>
        <taxon>Thiotrichales</taxon>
        <taxon>Piscirickettsiaceae</taxon>
        <taxon>Sulfurivirga</taxon>
    </lineage>
</organism>
<keyword evidence="6" id="KW-1185">Reference proteome</keyword>
<dbReference type="GO" id="GO:0003676">
    <property type="term" value="F:nucleic acid binding"/>
    <property type="evidence" value="ECO:0007669"/>
    <property type="project" value="InterPro"/>
</dbReference>
<reference evidence="5 6" key="1">
    <citation type="submission" date="2016-11" db="EMBL/GenBank/DDBJ databases">
        <authorList>
            <person name="Jaros S."/>
            <person name="Januszkiewicz K."/>
            <person name="Wedrychowicz H."/>
        </authorList>
    </citation>
    <scope>NUCLEOTIDE SEQUENCE [LARGE SCALE GENOMIC DNA]</scope>
    <source>
        <strain evidence="5 6">DSM 17737</strain>
    </source>
</reference>
<dbReference type="Proteomes" id="UP000198461">
    <property type="component" value="Unassembled WGS sequence"/>
</dbReference>
<keyword evidence="2" id="KW-0378">Hydrolase</keyword>
<keyword evidence="1" id="KW-0540">Nuclease</keyword>
<evidence type="ECO:0000256" key="3">
    <source>
        <dbReference type="SAM" id="MobiDB-lite"/>
    </source>
</evidence>
<dbReference type="RefSeq" id="WP_074200527.1">
    <property type="nucleotide sequence ID" value="NZ_FSRE01000001.1"/>
</dbReference>
<name>A0A1N6DJF6_9GAMM</name>
<dbReference type="InterPro" id="IPR036397">
    <property type="entry name" value="RNaseH_sf"/>
</dbReference>
<evidence type="ECO:0000256" key="2">
    <source>
        <dbReference type="ARBA" id="ARBA00022839"/>
    </source>
</evidence>
<feature type="domain" description="Exonuclease" evidence="4">
    <location>
        <begin position="151"/>
        <end position="329"/>
    </location>
</feature>
<dbReference type="SUPFAM" id="SSF53098">
    <property type="entry name" value="Ribonuclease H-like"/>
    <property type="match status" value="1"/>
</dbReference>
<dbReference type="SMART" id="SM00479">
    <property type="entry name" value="EXOIII"/>
    <property type="match status" value="1"/>
</dbReference>
<accession>A0A1N6DJF6</accession>
<feature type="region of interest" description="Disordered" evidence="3">
    <location>
        <begin position="328"/>
        <end position="348"/>
    </location>
</feature>
<dbReference type="GO" id="GO:0004527">
    <property type="term" value="F:exonuclease activity"/>
    <property type="evidence" value="ECO:0007669"/>
    <property type="project" value="UniProtKB-KW"/>
</dbReference>
<dbReference type="InterPro" id="IPR013520">
    <property type="entry name" value="Ribonucl_H"/>
</dbReference>
<proteinExistence type="predicted"/>
<dbReference type="AlphaFoldDB" id="A0A1N6DJF6"/>
<dbReference type="OrthoDB" id="6174272at2"/>
<evidence type="ECO:0000313" key="5">
    <source>
        <dbReference type="EMBL" id="SIN70794.1"/>
    </source>
</evidence>
<evidence type="ECO:0000313" key="6">
    <source>
        <dbReference type="Proteomes" id="UP000198461"/>
    </source>
</evidence>
<gene>
    <name evidence="5" type="ORF">SAMN05443662_0188</name>
</gene>
<dbReference type="GO" id="GO:0006259">
    <property type="term" value="P:DNA metabolic process"/>
    <property type="evidence" value="ECO:0007669"/>
    <property type="project" value="UniProtKB-ARBA"/>
</dbReference>